<feature type="transmembrane region" description="Helical" evidence="6">
    <location>
        <begin position="158"/>
        <end position="181"/>
    </location>
</feature>
<dbReference type="PANTHER" id="PTHR23501">
    <property type="entry name" value="MAJOR FACILITATOR SUPERFAMILY"/>
    <property type="match status" value="1"/>
</dbReference>
<evidence type="ECO:0000313" key="8">
    <source>
        <dbReference type="EMBL" id="KAF2120773.1"/>
    </source>
</evidence>
<dbReference type="PROSITE" id="PS50850">
    <property type="entry name" value="MFS"/>
    <property type="match status" value="1"/>
</dbReference>
<sequence>MAFLLYRYIRGKLRERGAAKTAAESHLVPEVELGQQKPEQKLHGETLADTTLGDTQGSTGNAPERTYTDAEVAQVRRDRSERRKYRWKIILGLILPNFLAAVDVTIVAPAIPVISSHFNRLSGSFNWIVAANTLTLTTFVPSSGQIADIYGRHAALQFHIFFIMIGSVFCAAAATWGMLLFGRALQGLGGAGIWNLTRIILSDNVSLAENSKNNSIFSFLTGVSYAIGPVIGGYLANAGWRYVFVVPVGVAFVAHFLVFFLMRNDLVKGRAITNPGGQSSSSKPGKVGGYISGLASLDWIGMFLFIFGIGLIILAVMWGGTQYKWSSAAVVAPFVVGGVMTIAFFLWEYLLSPGRLGNRVFPRSVAMLPSILFSKPDAWLLMTINFATGISLVSAFYFISIYWELAEGYSASDAGVQLLYYTPGLGVGVYSAMFLCNVWPRQTFSPIFWGSLIETVGLSLMTWSVTTRRKALVNGMLALAGVGTGLRFMPVSLHAAGTWRTRIPAMQSLIQFMIPFGETIGISMMGSVFTNKFNHYLRNIDPGAGQQEFSANGPTNLNILNGLTPDVKAAVQNSASKAVMWSFVSILPFMGLSLLASLLLGNVWIGKPEKKDEKGKVKRVEVPGKVMYRSYLLSVFTGNRKSWERELDELPKGENRFEKVGNLEQREKVGDVESGTGEVAADGKGREREVVERDASKAPRPLV</sequence>
<feature type="transmembrane region" description="Helical" evidence="6">
    <location>
        <begin position="325"/>
        <end position="347"/>
    </location>
</feature>
<feature type="transmembrane region" description="Helical" evidence="6">
    <location>
        <begin position="471"/>
        <end position="489"/>
    </location>
</feature>
<feature type="transmembrane region" description="Helical" evidence="6">
    <location>
        <begin position="419"/>
        <end position="440"/>
    </location>
</feature>
<keyword evidence="4 6" id="KW-0472">Membrane</keyword>
<evidence type="ECO:0000313" key="9">
    <source>
        <dbReference type="Proteomes" id="UP000799770"/>
    </source>
</evidence>
<dbReference type="Proteomes" id="UP000799770">
    <property type="component" value="Unassembled WGS sequence"/>
</dbReference>
<evidence type="ECO:0000256" key="2">
    <source>
        <dbReference type="ARBA" id="ARBA00022692"/>
    </source>
</evidence>
<feature type="compositionally biased region" description="Basic and acidic residues" evidence="5">
    <location>
        <begin position="681"/>
        <end position="697"/>
    </location>
</feature>
<evidence type="ECO:0000256" key="5">
    <source>
        <dbReference type="SAM" id="MobiDB-lite"/>
    </source>
</evidence>
<accession>A0A6A5ZPI9</accession>
<evidence type="ECO:0000256" key="4">
    <source>
        <dbReference type="ARBA" id="ARBA00023136"/>
    </source>
</evidence>
<feature type="transmembrane region" description="Helical" evidence="6">
    <location>
        <begin position="578"/>
        <end position="605"/>
    </location>
</feature>
<evidence type="ECO:0000256" key="6">
    <source>
        <dbReference type="SAM" id="Phobius"/>
    </source>
</evidence>
<keyword evidence="9" id="KW-1185">Reference proteome</keyword>
<dbReference type="OrthoDB" id="6770063at2759"/>
<feature type="transmembrane region" description="Helical" evidence="6">
    <location>
        <begin position="242"/>
        <end position="262"/>
    </location>
</feature>
<dbReference type="GO" id="GO:0022857">
    <property type="term" value="F:transmembrane transporter activity"/>
    <property type="evidence" value="ECO:0007669"/>
    <property type="project" value="InterPro"/>
</dbReference>
<evidence type="ECO:0000259" key="7">
    <source>
        <dbReference type="PROSITE" id="PS50850"/>
    </source>
</evidence>
<dbReference type="InterPro" id="IPR036259">
    <property type="entry name" value="MFS_trans_sf"/>
</dbReference>
<feature type="region of interest" description="Disordered" evidence="5">
    <location>
        <begin position="45"/>
        <end position="66"/>
    </location>
</feature>
<feature type="transmembrane region" description="Helical" evidence="6">
    <location>
        <begin position="299"/>
        <end position="319"/>
    </location>
</feature>
<dbReference type="Gene3D" id="1.20.1720.10">
    <property type="entry name" value="Multidrug resistance protein D"/>
    <property type="match status" value="1"/>
</dbReference>
<protein>
    <recommendedName>
        <fullName evidence="7">Major facilitator superfamily (MFS) profile domain-containing protein</fullName>
    </recommendedName>
</protein>
<dbReference type="EMBL" id="ML977313">
    <property type="protein sequence ID" value="KAF2120773.1"/>
    <property type="molecule type" value="Genomic_DNA"/>
</dbReference>
<feature type="region of interest" description="Disordered" evidence="5">
    <location>
        <begin position="667"/>
        <end position="703"/>
    </location>
</feature>
<feature type="transmembrane region" description="Helical" evidence="6">
    <location>
        <begin position="216"/>
        <end position="236"/>
    </location>
</feature>
<feature type="compositionally biased region" description="Polar residues" evidence="5">
    <location>
        <begin position="48"/>
        <end position="61"/>
    </location>
</feature>
<name>A0A6A5ZPI9_9PLEO</name>
<dbReference type="GO" id="GO:0005886">
    <property type="term" value="C:plasma membrane"/>
    <property type="evidence" value="ECO:0007669"/>
    <property type="project" value="TreeGrafter"/>
</dbReference>
<dbReference type="SUPFAM" id="SSF103473">
    <property type="entry name" value="MFS general substrate transporter"/>
    <property type="match status" value="2"/>
</dbReference>
<reference evidence="8" key="1">
    <citation type="journal article" date="2020" name="Stud. Mycol.">
        <title>101 Dothideomycetes genomes: a test case for predicting lifestyles and emergence of pathogens.</title>
        <authorList>
            <person name="Haridas S."/>
            <person name="Albert R."/>
            <person name="Binder M."/>
            <person name="Bloem J."/>
            <person name="Labutti K."/>
            <person name="Salamov A."/>
            <person name="Andreopoulos B."/>
            <person name="Baker S."/>
            <person name="Barry K."/>
            <person name="Bills G."/>
            <person name="Bluhm B."/>
            <person name="Cannon C."/>
            <person name="Castanera R."/>
            <person name="Culley D."/>
            <person name="Daum C."/>
            <person name="Ezra D."/>
            <person name="Gonzalez J."/>
            <person name="Henrissat B."/>
            <person name="Kuo A."/>
            <person name="Liang C."/>
            <person name="Lipzen A."/>
            <person name="Lutzoni F."/>
            <person name="Magnuson J."/>
            <person name="Mondo S."/>
            <person name="Nolan M."/>
            <person name="Ohm R."/>
            <person name="Pangilinan J."/>
            <person name="Park H.-J."/>
            <person name="Ramirez L."/>
            <person name="Alfaro M."/>
            <person name="Sun H."/>
            <person name="Tritt A."/>
            <person name="Yoshinaga Y."/>
            <person name="Zwiers L.-H."/>
            <person name="Turgeon B."/>
            <person name="Goodwin S."/>
            <person name="Spatafora J."/>
            <person name="Crous P."/>
            <person name="Grigoriev I."/>
        </authorList>
    </citation>
    <scope>NUCLEOTIDE SEQUENCE</scope>
    <source>
        <strain evidence="8">CBS 627.86</strain>
    </source>
</reference>
<proteinExistence type="predicted"/>
<dbReference type="PANTHER" id="PTHR23501:SF39">
    <property type="entry name" value="MULTIDRUG TRANSPORTER, PUTATIVE (AFU_ORTHOLOGUE AFUA_1G05010)-RELATED"/>
    <property type="match status" value="1"/>
</dbReference>
<dbReference type="AlphaFoldDB" id="A0A6A5ZPI9"/>
<evidence type="ECO:0000256" key="3">
    <source>
        <dbReference type="ARBA" id="ARBA00022989"/>
    </source>
</evidence>
<dbReference type="Pfam" id="PF07690">
    <property type="entry name" value="MFS_1"/>
    <property type="match status" value="1"/>
</dbReference>
<feature type="transmembrane region" description="Helical" evidence="6">
    <location>
        <begin position="509"/>
        <end position="529"/>
    </location>
</feature>
<gene>
    <name evidence="8" type="ORF">BDV96DRAFT_609877</name>
</gene>
<evidence type="ECO:0000256" key="1">
    <source>
        <dbReference type="ARBA" id="ARBA00004141"/>
    </source>
</evidence>
<feature type="transmembrane region" description="Helical" evidence="6">
    <location>
        <begin position="89"/>
        <end position="111"/>
    </location>
</feature>
<keyword evidence="3 6" id="KW-1133">Transmembrane helix</keyword>
<feature type="transmembrane region" description="Helical" evidence="6">
    <location>
        <begin position="447"/>
        <end position="465"/>
    </location>
</feature>
<feature type="domain" description="Major facilitator superfamily (MFS) profile" evidence="7">
    <location>
        <begin position="89"/>
        <end position="493"/>
    </location>
</feature>
<dbReference type="InterPro" id="IPR020846">
    <property type="entry name" value="MFS_dom"/>
</dbReference>
<feature type="transmembrane region" description="Helical" evidence="6">
    <location>
        <begin position="378"/>
        <end position="399"/>
    </location>
</feature>
<organism evidence="8 9">
    <name type="scientific">Lophiotrema nucula</name>
    <dbReference type="NCBI Taxonomy" id="690887"/>
    <lineage>
        <taxon>Eukaryota</taxon>
        <taxon>Fungi</taxon>
        <taxon>Dikarya</taxon>
        <taxon>Ascomycota</taxon>
        <taxon>Pezizomycotina</taxon>
        <taxon>Dothideomycetes</taxon>
        <taxon>Pleosporomycetidae</taxon>
        <taxon>Pleosporales</taxon>
        <taxon>Lophiotremataceae</taxon>
        <taxon>Lophiotrema</taxon>
    </lineage>
</organism>
<comment type="subcellular location">
    <subcellularLocation>
        <location evidence="1">Membrane</location>
        <topology evidence="1">Multi-pass membrane protein</topology>
    </subcellularLocation>
</comment>
<keyword evidence="2 6" id="KW-0812">Transmembrane</keyword>
<dbReference type="InterPro" id="IPR011701">
    <property type="entry name" value="MFS"/>
</dbReference>